<evidence type="ECO:0000313" key="2">
    <source>
        <dbReference type="Proteomes" id="UP001497516"/>
    </source>
</evidence>
<proteinExistence type="predicted"/>
<dbReference type="AlphaFoldDB" id="A0AAV2D6B8"/>
<evidence type="ECO:0000313" key="1">
    <source>
        <dbReference type="EMBL" id="CAL1367863.1"/>
    </source>
</evidence>
<dbReference type="EMBL" id="OZ034815">
    <property type="protein sequence ID" value="CAL1367863.1"/>
    <property type="molecule type" value="Genomic_DNA"/>
</dbReference>
<protein>
    <recommendedName>
        <fullName evidence="3">Secreted protein</fullName>
    </recommendedName>
</protein>
<evidence type="ECO:0008006" key="3">
    <source>
        <dbReference type="Google" id="ProtNLM"/>
    </source>
</evidence>
<sequence length="66" mass="7450">MMTPCRRRRLLALLLFPTPTPPPPPFPLIFLPHPPLCVTATQSDLSTDNADDWTSSYSLLSQLFPR</sequence>
<name>A0AAV2D6B8_9ROSI</name>
<organism evidence="1 2">
    <name type="scientific">Linum trigynum</name>
    <dbReference type="NCBI Taxonomy" id="586398"/>
    <lineage>
        <taxon>Eukaryota</taxon>
        <taxon>Viridiplantae</taxon>
        <taxon>Streptophyta</taxon>
        <taxon>Embryophyta</taxon>
        <taxon>Tracheophyta</taxon>
        <taxon>Spermatophyta</taxon>
        <taxon>Magnoliopsida</taxon>
        <taxon>eudicotyledons</taxon>
        <taxon>Gunneridae</taxon>
        <taxon>Pentapetalae</taxon>
        <taxon>rosids</taxon>
        <taxon>fabids</taxon>
        <taxon>Malpighiales</taxon>
        <taxon>Linaceae</taxon>
        <taxon>Linum</taxon>
    </lineage>
</organism>
<gene>
    <name evidence="1" type="ORF">LTRI10_LOCUS11306</name>
</gene>
<keyword evidence="2" id="KW-1185">Reference proteome</keyword>
<accession>A0AAV2D6B8</accession>
<reference evidence="1 2" key="1">
    <citation type="submission" date="2024-04" db="EMBL/GenBank/DDBJ databases">
        <authorList>
            <person name="Fracassetti M."/>
        </authorList>
    </citation>
    <scope>NUCLEOTIDE SEQUENCE [LARGE SCALE GENOMIC DNA]</scope>
</reference>
<dbReference type="Proteomes" id="UP001497516">
    <property type="component" value="Chromosome 2"/>
</dbReference>